<protein>
    <submittedName>
        <fullName evidence="1">Uncharacterized protein</fullName>
    </submittedName>
</protein>
<proteinExistence type="predicted"/>
<organism evidence="1">
    <name type="scientific">Manihot esculenta</name>
    <name type="common">Cassava</name>
    <name type="synonym">Jatropha manihot</name>
    <dbReference type="NCBI Taxonomy" id="3983"/>
    <lineage>
        <taxon>Eukaryota</taxon>
        <taxon>Viridiplantae</taxon>
        <taxon>Streptophyta</taxon>
        <taxon>Embryophyta</taxon>
        <taxon>Tracheophyta</taxon>
        <taxon>Spermatophyta</taxon>
        <taxon>Magnoliopsida</taxon>
        <taxon>eudicotyledons</taxon>
        <taxon>Gunneridae</taxon>
        <taxon>Pentapetalae</taxon>
        <taxon>rosids</taxon>
        <taxon>fabids</taxon>
        <taxon>Malpighiales</taxon>
        <taxon>Euphorbiaceae</taxon>
        <taxon>Crotonoideae</taxon>
        <taxon>Manihoteae</taxon>
        <taxon>Manihot</taxon>
    </lineage>
</organism>
<dbReference type="AlphaFoldDB" id="A0A2C9USR7"/>
<reference evidence="1" key="1">
    <citation type="submission" date="2016-02" db="EMBL/GenBank/DDBJ databases">
        <title>WGS assembly of Manihot esculenta.</title>
        <authorList>
            <person name="Bredeson J.V."/>
            <person name="Prochnik S.E."/>
            <person name="Lyons J.B."/>
            <person name="Schmutz J."/>
            <person name="Grimwood J."/>
            <person name="Vrebalov J."/>
            <person name="Bart R.S."/>
            <person name="Amuge T."/>
            <person name="Ferguson M.E."/>
            <person name="Green R."/>
            <person name="Putnam N."/>
            <person name="Stites J."/>
            <person name="Rounsley S."/>
            <person name="Rokhsar D.S."/>
        </authorList>
    </citation>
    <scope>NUCLEOTIDE SEQUENCE [LARGE SCALE GENOMIC DNA]</scope>
    <source>
        <tissue evidence="1">Leaf</tissue>
    </source>
</reference>
<dbReference type="EMBL" id="CM004398">
    <property type="protein sequence ID" value="OAY34378.1"/>
    <property type="molecule type" value="Genomic_DNA"/>
</dbReference>
<sequence>MIAILCHRFKNSSPFNILEEMETSIICKPSVQIYYPLLLCFNQHLLPIAYVML</sequence>
<accession>A0A2C9USR7</accession>
<name>A0A2C9USR7_MANES</name>
<gene>
    <name evidence="1" type="ORF">MANES_12G015400</name>
</gene>
<evidence type="ECO:0000313" key="1">
    <source>
        <dbReference type="EMBL" id="OAY34378.1"/>
    </source>
</evidence>